<evidence type="ECO:0000313" key="2">
    <source>
        <dbReference type="EMBL" id="KAK8778774.1"/>
    </source>
</evidence>
<keyword evidence="3" id="KW-1185">Reference proteome</keyword>
<dbReference type="EMBL" id="JARKHS020010437">
    <property type="protein sequence ID" value="KAK8778774.1"/>
    <property type="molecule type" value="Genomic_DNA"/>
</dbReference>
<sequence length="564" mass="60707">MTTGQRMLNHLEEVLISYRLLGEARVMQMSNRWLVAEWNDVAGLLFRILSALLFLLQSRLLSDHPVSEGCLVYPYSALQTWLQQAKSDQGRKLLVDIVLVEAALGDAADPRSPLREGSPSLSIHSATDIYPVCGLEPWTPHVVTYYLLLNIAIIFHDYPPVKEKLKHFPSAIDLSIDVQILVDDIRHLDQGRHEEGEECLLKAQQQASAELRPLLGALWAPAHPRSTDQDTDEKKASGPGSGQTSYLEGKTLLREFLHAPSADDSAAAGPAQPEAKESLSQPSPAAAAPNLAVSVETSDEEGLNGTPLMDSYEDTVPESKSRPHFPPHGKDLSRGPVVTAPEERKGIPRWVAGAAHVGIAQLGTGPVSTAQLGVAELGTPYVSTSLDGSQHVGTTNFGTAKFGPAHFGTAHFGNSQASAHQFGTPAEAGEPTPLCDNDGTELVEGTASRCFSLASAVSLHVPAFALSEEQHTPEEEDEPVIEQHGVIISAFEAPEREQEEKGDGVVLSYTCTEALLQMQPTRMESPEASWSRSSGLSTRKTEAPLDELSNMEESPSHGTTRSGA</sequence>
<proteinExistence type="predicted"/>
<reference evidence="2 3" key="1">
    <citation type="journal article" date="2023" name="Arcadia Sci">
        <title>De novo assembly of a long-read Amblyomma americanum tick genome.</title>
        <authorList>
            <person name="Chou S."/>
            <person name="Poskanzer K.E."/>
            <person name="Rollins M."/>
            <person name="Thuy-Boun P.S."/>
        </authorList>
    </citation>
    <scope>NUCLEOTIDE SEQUENCE [LARGE SCALE GENOMIC DNA]</scope>
    <source>
        <strain evidence="2">F_SG_1</strain>
        <tissue evidence="2">Salivary glands</tissue>
    </source>
</reference>
<feature type="compositionally biased region" description="Basic and acidic residues" evidence="1">
    <location>
        <begin position="225"/>
        <end position="236"/>
    </location>
</feature>
<feature type="compositionally biased region" description="Polar residues" evidence="1">
    <location>
        <begin position="518"/>
        <end position="538"/>
    </location>
</feature>
<dbReference type="AlphaFoldDB" id="A0AAQ4EV97"/>
<feature type="region of interest" description="Disordered" evidence="1">
    <location>
        <begin position="221"/>
        <end position="246"/>
    </location>
</feature>
<dbReference type="Proteomes" id="UP001321473">
    <property type="component" value="Unassembled WGS sequence"/>
</dbReference>
<feature type="region of interest" description="Disordered" evidence="1">
    <location>
        <begin position="518"/>
        <end position="564"/>
    </location>
</feature>
<feature type="compositionally biased region" description="Polar residues" evidence="1">
    <location>
        <begin position="551"/>
        <end position="564"/>
    </location>
</feature>
<evidence type="ECO:0000313" key="3">
    <source>
        <dbReference type="Proteomes" id="UP001321473"/>
    </source>
</evidence>
<feature type="compositionally biased region" description="Low complexity" evidence="1">
    <location>
        <begin position="278"/>
        <end position="292"/>
    </location>
</feature>
<name>A0AAQ4EV97_AMBAM</name>
<feature type="compositionally biased region" description="Low complexity" evidence="1">
    <location>
        <begin position="262"/>
        <end position="271"/>
    </location>
</feature>
<gene>
    <name evidence="2" type="ORF">V5799_019887</name>
</gene>
<accession>A0AAQ4EV97</accession>
<evidence type="ECO:0000256" key="1">
    <source>
        <dbReference type="SAM" id="MobiDB-lite"/>
    </source>
</evidence>
<comment type="caution">
    <text evidence="2">The sequence shown here is derived from an EMBL/GenBank/DDBJ whole genome shotgun (WGS) entry which is preliminary data.</text>
</comment>
<protein>
    <submittedName>
        <fullName evidence="2">Uncharacterized protein</fullName>
    </submittedName>
</protein>
<organism evidence="2 3">
    <name type="scientific">Amblyomma americanum</name>
    <name type="common">Lone star tick</name>
    <dbReference type="NCBI Taxonomy" id="6943"/>
    <lineage>
        <taxon>Eukaryota</taxon>
        <taxon>Metazoa</taxon>
        <taxon>Ecdysozoa</taxon>
        <taxon>Arthropoda</taxon>
        <taxon>Chelicerata</taxon>
        <taxon>Arachnida</taxon>
        <taxon>Acari</taxon>
        <taxon>Parasitiformes</taxon>
        <taxon>Ixodida</taxon>
        <taxon>Ixodoidea</taxon>
        <taxon>Ixodidae</taxon>
        <taxon>Amblyomminae</taxon>
        <taxon>Amblyomma</taxon>
    </lineage>
</organism>
<feature type="region of interest" description="Disordered" evidence="1">
    <location>
        <begin position="262"/>
        <end position="336"/>
    </location>
</feature>